<dbReference type="AlphaFoldDB" id="A0A6M3XKX8"/>
<name>A0A6M3XKX8_9ZZZZ</name>
<organism evidence="1">
    <name type="scientific">viral metagenome</name>
    <dbReference type="NCBI Taxonomy" id="1070528"/>
    <lineage>
        <taxon>unclassified sequences</taxon>
        <taxon>metagenomes</taxon>
        <taxon>organismal metagenomes</taxon>
    </lineage>
</organism>
<dbReference type="EMBL" id="MT144736">
    <property type="protein sequence ID" value="QJH98491.1"/>
    <property type="molecule type" value="Genomic_DNA"/>
</dbReference>
<evidence type="ECO:0000313" key="1">
    <source>
        <dbReference type="EMBL" id="QJH98491.1"/>
    </source>
</evidence>
<proteinExistence type="predicted"/>
<protein>
    <submittedName>
        <fullName evidence="1">Uncharacterized protein</fullName>
    </submittedName>
</protein>
<gene>
    <name evidence="1" type="ORF">TM448B01328_0016</name>
</gene>
<accession>A0A6M3XKX8</accession>
<reference evidence="1" key="1">
    <citation type="submission" date="2020-03" db="EMBL/GenBank/DDBJ databases">
        <title>The deep terrestrial virosphere.</title>
        <authorList>
            <person name="Holmfeldt K."/>
            <person name="Nilsson E."/>
            <person name="Simone D."/>
            <person name="Lopez-Fernandez M."/>
            <person name="Wu X."/>
            <person name="de Brujin I."/>
            <person name="Lundin D."/>
            <person name="Andersson A."/>
            <person name="Bertilsson S."/>
            <person name="Dopson M."/>
        </authorList>
    </citation>
    <scope>NUCLEOTIDE SEQUENCE</scope>
    <source>
        <strain evidence="1">TM448B01328</strain>
    </source>
</reference>
<sequence length="55" mass="6171">MRVLQGNKRDLPKGMSPVEWAAEVFAVMDEEGLDQAEAKLLVAERHKDDADDDDD</sequence>